<organism evidence="2 3">
    <name type="scientific">Chitinophaga agri</name>
    <dbReference type="NCBI Taxonomy" id="2703787"/>
    <lineage>
        <taxon>Bacteria</taxon>
        <taxon>Pseudomonadati</taxon>
        <taxon>Bacteroidota</taxon>
        <taxon>Chitinophagia</taxon>
        <taxon>Chitinophagales</taxon>
        <taxon>Chitinophagaceae</taxon>
        <taxon>Chitinophaga</taxon>
    </lineage>
</organism>
<feature type="signal peptide" evidence="1">
    <location>
        <begin position="1"/>
        <end position="33"/>
    </location>
</feature>
<gene>
    <name evidence="2" type="ORF">GWR21_00460</name>
</gene>
<accession>A0A6B9Z7Z7</accession>
<dbReference type="Proteomes" id="UP000476411">
    <property type="component" value="Chromosome"/>
</dbReference>
<name>A0A6B9Z7Z7_9BACT</name>
<evidence type="ECO:0000256" key="1">
    <source>
        <dbReference type="SAM" id="SignalP"/>
    </source>
</evidence>
<dbReference type="RefSeq" id="WP_162329822.1">
    <property type="nucleotide sequence ID" value="NZ_CP048113.1"/>
</dbReference>
<dbReference type="KEGG" id="chih:GWR21_00460"/>
<evidence type="ECO:0000313" key="2">
    <source>
        <dbReference type="EMBL" id="QHS58117.1"/>
    </source>
</evidence>
<protein>
    <recommendedName>
        <fullName evidence="4">Carboxypeptidase regulatory-like domain-containing protein</fullName>
    </recommendedName>
</protein>
<dbReference type="EMBL" id="CP048113">
    <property type="protein sequence ID" value="QHS58117.1"/>
    <property type="molecule type" value="Genomic_DNA"/>
</dbReference>
<reference evidence="2 3" key="1">
    <citation type="submission" date="2020-01" db="EMBL/GenBank/DDBJ databases">
        <title>Complete genome sequence of Chitinophaga sp. H33E-04 isolated from quinoa roots.</title>
        <authorList>
            <person name="Weon H.-Y."/>
            <person name="Lee S.A."/>
        </authorList>
    </citation>
    <scope>NUCLEOTIDE SEQUENCE [LARGE SCALE GENOMIC DNA]</scope>
    <source>
        <strain evidence="2 3">H33E-04</strain>
    </source>
</reference>
<keyword evidence="3" id="KW-1185">Reference proteome</keyword>
<feature type="chain" id="PRO_5025505465" description="Carboxypeptidase regulatory-like domain-containing protein" evidence="1">
    <location>
        <begin position="34"/>
        <end position="880"/>
    </location>
</feature>
<keyword evidence="1" id="KW-0732">Signal</keyword>
<sequence length="880" mass="99772">MTGITIHIIPLLRHCGKAVCILLLAACALPMYAKDKEGDNDEDPKYDETSIMVILQGLGGAEIPAVVKDEIAYLSITDVFNFLKIRNMTSETLDSLSGFFITQDAGFLIDKKNNVIRFRDKVFNVKPDDLVKMETGLYLRTDYFTSVFNLDCQFSFRSLSVKVSSKVELPAIREMRQQLIYRNLNKLKGNIVADTTIGRSKKLFKFGMADWSVVSTQRLQSVNDTWLNLTMGGTFAGGEATVSLNYNNYARQQLKAIHPDSSIIRPFDQRQQYYRLRFVNNDRKWLRQVVAGKIFTPTISSLYAPVVGVQVTNAPTTYRRSYGTYTLSNFTDPGWTVELYINNALVDYTVADAAGFYTFQVPLVYGNSQIRLRFYGPWGEERFLEENINIPFNFLPAREFEYTASAGVAEDSVNSKLGRIQASYGITNTITVGAGVEYLSSIRKANTLPFVTTSIRLVANLLFSGEYTYGVRGRGILSYRSQNNWQAELSYSKFKKGQTAIIYNWLEERKAVISKPFTSKNFSVFNRFTVDQIILPGSHYTTTEWLVSGAVYRIGTSLSTYAIFMKDEDPFVYSNLALTFRVPGNILFTPQVQYDYNSQRFMAVRAEAGKYLFKNGYLNVSYEKNYRNNITNYGIGLRYDFSFAQIGFSLWRNNNLTTLVESARGSIIHDGNSGYSGAYHRSSVGSGGIVFVPFLDLNNNERFDKGEPRVEGLQLKYNGGRMMRNLKDTSICIMDMEPYAAYLFELESKGFESVSWQISKPTIRVTIEPNQLRRVDVPVSVMGEVAGTVRLREDTLLKEQSGIKICIYKSDSTLVKCILTESDGYFNYMGLPPGDYVIQPDPAQMKKLKMKPQQAAYDIHISAKREGDVIDDIQFILERR</sequence>
<evidence type="ECO:0008006" key="4">
    <source>
        <dbReference type="Google" id="ProtNLM"/>
    </source>
</evidence>
<proteinExistence type="predicted"/>
<evidence type="ECO:0000313" key="3">
    <source>
        <dbReference type="Proteomes" id="UP000476411"/>
    </source>
</evidence>
<dbReference type="AlphaFoldDB" id="A0A6B9Z7Z7"/>